<protein>
    <submittedName>
        <fullName evidence="2">Uncharacterized protein</fullName>
    </submittedName>
</protein>
<feature type="region of interest" description="Disordered" evidence="1">
    <location>
        <begin position="28"/>
        <end position="72"/>
    </location>
</feature>
<dbReference type="Proteomes" id="UP000011086">
    <property type="component" value="Unassembled WGS sequence"/>
</dbReference>
<accession>A0AA97PFB3</accession>
<organism evidence="2">
    <name type="scientific">Pyricularia oryzae (strain Y34)</name>
    <name type="common">Rice blast fungus</name>
    <name type="synonym">Magnaporthe oryzae</name>
    <dbReference type="NCBI Taxonomy" id="1143189"/>
    <lineage>
        <taxon>Eukaryota</taxon>
        <taxon>Fungi</taxon>
        <taxon>Dikarya</taxon>
        <taxon>Ascomycota</taxon>
        <taxon>Pezizomycotina</taxon>
        <taxon>Sordariomycetes</taxon>
        <taxon>Sordariomycetidae</taxon>
        <taxon>Magnaporthales</taxon>
        <taxon>Pyriculariaceae</taxon>
        <taxon>Pyricularia</taxon>
    </lineage>
</organism>
<dbReference type="EMBL" id="JH793218">
    <property type="protein sequence ID" value="ELQ32453.1"/>
    <property type="molecule type" value="Genomic_DNA"/>
</dbReference>
<evidence type="ECO:0000313" key="2">
    <source>
        <dbReference type="EMBL" id="ELQ32453.1"/>
    </source>
</evidence>
<reference evidence="2" key="1">
    <citation type="journal article" date="2012" name="PLoS Genet.">
        <title>Comparative analysis of the genomes of two field isolates of the rice blast fungus Magnaporthe oryzae.</title>
        <authorList>
            <person name="Xue M."/>
            <person name="Yang J."/>
            <person name="Li Z."/>
            <person name="Hu S."/>
            <person name="Yao N."/>
            <person name="Dean R.A."/>
            <person name="Zhao W."/>
            <person name="Shen M."/>
            <person name="Zhang H."/>
            <person name="Li C."/>
            <person name="Liu L."/>
            <person name="Cao L."/>
            <person name="Xu X."/>
            <person name="Xing Y."/>
            <person name="Hsiang T."/>
            <person name="Zhang Z."/>
            <person name="Xu J.R."/>
            <person name="Peng Y.L."/>
        </authorList>
    </citation>
    <scope>NUCLEOTIDE SEQUENCE</scope>
    <source>
        <strain evidence="2">Y34</strain>
    </source>
</reference>
<name>A0AA97PFB3_PYRO3</name>
<evidence type="ECO:0000256" key="1">
    <source>
        <dbReference type="SAM" id="MobiDB-lite"/>
    </source>
</evidence>
<feature type="compositionally biased region" description="Polar residues" evidence="1">
    <location>
        <begin position="28"/>
        <end position="59"/>
    </location>
</feature>
<sequence length="123" mass="12950">MPCRHQTRAPGAQAKVWQDIFNQSTVAVPQQQHNTAKMLPSISTNHSENSAHSPGTSPVASPASDAGTSASSCTITACDKGQISVPVRAPQEQAICQNQKVKGPHIPAAVFEKAVAQEVDPEK</sequence>
<dbReference type="AlphaFoldDB" id="A0AA97PFB3"/>
<gene>
    <name evidence="2" type="ORF">OOU_Y34scaffold01153g1</name>
</gene>
<proteinExistence type="predicted"/>